<proteinExistence type="predicted"/>
<protein>
    <submittedName>
        <fullName evidence="4">DUF1758 domain-containing protein</fullName>
    </submittedName>
</protein>
<evidence type="ECO:0000256" key="1">
    <source>
        <dbReference type="SAM" id="MobiDB-lite"/>
    </source>
</evidence>
<sequence>MDCEQTVTSGNTAFPNTGPTEDGQNGTDKPYRVTNGTTVLPYSGTPEVITEAELADELRGILDKLIILENASLPENTEIEEMEDTVLNLTIGHLDTLDSLETSLSITPVSVEVTRTDLDLGEKSTVIKSRTVLRIQADAVVTKGAEVIGSLTTGGIEIKPQSLLTQELQGVTTDILKSVTDFLSDHGMSLTSEELGNVEEVVLIVVHSLTESVETTMTNPLWSDMNKNLNNEFEAFHSIFNALLEDANNCR</sequence>
<feature type="compositionally biased region" description="Polar residues" evidence="1">
    <location>
        <begin position="1"/>
        <end position="27"/>
    </location>
</feature>
<dbReference type="WBParaSite" id="ACOC_0001030901-mRNA-1">
    <property type="protein sequence ID" value="ACOC_0001030901-mRNA-1"/>
    <property type="gene ID" value="ACOC_0001030901"/>
</dbReference>
<dbReference type="OrthoDB" id="444119at2759"/>
<evidence type="ECO:0000313" key="2">
    <source>
        <dbReference type="EMBL" id="VDM61895.1"/>
    </source>
</evidence>
<dbReference type="AlphaFoldDB" id="A0A0R3PW34"/>
<reference evidence="4" key="1">
    <citation type="submission" date="2017-02" db="UniProtKB">
        <authorList>
            <consortium name="WormBaseParasite"/>
        </authorList>
    </citation>
    <scope>IDENTIFICATION</scope>
</reference>
<reference evidence="2 3" key="2">
    <citation type="submission" date="2018-11" db="EMBL/GenBank/DDBJ databases">
        <authorList>
            <consortium name="Pathogen Informatics"/>
        </authorList>
    </citation>
    <scope>NUCLEOTIDE SEQUENCE [LARGE SCALE GENOMIC DNA]</scope>
    <source>
        <strain evidence="2 3">Costa Rica</strain>
    </source>
</reference>
<gene>
    <name evidence="2" type="ORF">ACOC_LOCUS10310</name>
</gene>
<name>A0A0R3PW34_ANGCS</name>
<organism evidence="4">
    <name type="scientific">Angiostrongylus costaricensis</name>
    <name type="common">Nematode worm</name>
    <dbReference type="NCBI Taxonomy" id="334426"/>
    <lineage>
        <taxon>Eukaryota</taxon>
        <taxon>Metazoa</taxon>
        <taxon>Ecdysozoa</taxon>
        <taxon>Nematoda</taxon>
        <taxon>Chromadorea</taxon>
        <taxon>Rhabditida</taxon>
        <taxon>Rhabditina</taxon>
        <taxon>Rhabditomorpha</taxon>
        <taxon>Strongyloidea</taxon>
        <taxon>Metastrongylidae</taxon>
        <taxon>Angiostrongylus</taxon>
    </lineage>
</organism>
<feature type="region of interest" description="Disordered" evidence="1">
    <location>
        <begin position="1"/>
        <end position="31"/>
    </location>
</feature>
<evidence type="ECO:0000313" key="4">
    <source>
        <dbReference type="WBParaSite" id="ACOC_0001030901-mRNA-1"/>
    </source>
</evidence>
<evidence type="ECO:0000313" key="3">
    <source>
        <dbReference type="Proteomes" id="UP000267027"/>
    </source>
</evidence>
<accession>A0A0R3PW34</accession>
<keyword evidence="3" id="KW-1185">Reference proteome</keyword>
<dbReference type="Proteomes" id="UP000267027">
    <property type="component" value="Unassembled WGS sequence"/>
</dbReference>
<dbReference type="EMBL" id="UYYA01004447">
    <property type="protein sequence ID" value="VDM61895.1"/>
    <property type="molecule type" value="Genomic_DNA"/>
</dbReference>
<dbReference type="STRING" id="334426.A0A0R3PW34"/>